<evidence type="ECO:0000256" key="1">
    <source>
        <dbReference type="SAM" id="MobiDB-lite"/>
    </source>
</evidence>
<reference evidence="2 3" key="1">
    <citation type="journal article" date="2024" name="J. Plant Pathol.">
        <title>Sequence and assembly of the genome of Seiridium unicorne, isolate CBS 538.82, causal agent of cypress canker disease.</title>
        <authorList>
            <person name="Scali E."/>
            <person name="Rocca G.D."/>
            <person name="Danti R."/>
            <person name="Garbelotto M."/>
            <person name="Barberini S."/>
            <person name="Baroncelli R."/>
            <person name="Emiliani G."/>
        </authorList>
    </citation>
    <scope>NUCLEOTIDE SEQUENCE [LARGE SCALE GENOMIC DNA]</scope>
    <source>
        <strain evidence="2 3">BM-138-508</strain>
    </source>
</reference>
<proteinExistence type="predicted"/>
<name>A0ABR2UUG4_9PEZI</name>
<gene>
    <name evidence="2" type="ORF">SUNI508_08259</name>
</gene>
<feature type="region of interest" description="Disordered" evidence="1">
    <location>
        <begin position="31"/>
        <end position="89"/>
    </location>
</feature>
<evidence type="ECO:0000313" key="2">
    <source>
        <dbReference type="EMBL" id="KAK9418298.1"/>
    </source>
</evidence>
<dbReference type="EMBL" id="JARVKF010000392">
    <property type="protein sequence ID" value="KAK9418298.1"/>
    <property type="molecule type" value="Genomic_DNA"/>
</dbReference>
<accession>A0ABR2UUG4</accession>
<dbReference type="Proteomes" id="UP001408356">
    <property type="component" value="Unassembled WGS sequence"/>
</dbReference>
<feature type="compositionally biased region" description="Polar residues" evidence="1">
    <location>
        <begin position="80"/>
        <end position="89"/>
    </location>
</feature>
<protein>
    <submittedName>
        <fullName evidence="2">Uncharacterized protein</fullName>
    </submittedName>
</protein>
<keyword evidence="3" id="KW-1185">Reference proteome</keyword>
<evidence type="ECO:0000313" key="3">
    <source>
        <dbReference type="Proteomes" id="UP001408356"/>
    </source>
</evidence>
<comment type="caution">
    <text evidence="2">The sequence shown here is derived from an EMBL/GenBank/DDBJ whole genome shotgun (WGS) entry which is preliminary data.</text>
</comment>
<organism evidence="2 3">
    <name type="scientific">Seiridium unicorne</name>
    <dbReference type="NCBI Taxonomy" id="138068"/>
    <lineage>
        <taxon>Eukaryota</taxon>
        <taxon>Fungi</taxon>
        <taxon>Dikarya</taxon>
        <taxon>Ascomycota</taxon>
        <taxon>Pezizomycotina</taxon>
        <taxon>Sordariomycetes</taxon>
        <taxon>Xylariomycetidae</taxon>
        <taxon>Amphisphaeriales</taxon>
        <taxon>Sporocadaceae</taxon>
        <taxon>Seiridium</taxon>
    </lineage>
</organism>
<sequence>MSGKSASASLASWAVDALITARFRANLAHRTGDLRPARNPMAGQLPAKEGRNQTVKSQAMKMSAAAEDKEEEKHFRSSRRTNCMKTKSNRTSTHLLSTLQVKIKNGVIVAFALKDFVEKLSPPKD</sequence>